<comment type="similarity">
    <text evidence="2 10">Belongs to the glycosyl hydrolase 10 (cellulase F) family.</text>
</comment>
<dbReference type="SUPFAM" id="SSF49384">
    <property type="entry name" value="Carbohydrate-binding domain"/>
    <property type="match status" value="1"/>
</dbReference>
<dbReference type="Proteomes" id="UP000572051">
    <property type="component" value="Unassembled WGS sequence"/>
</dbReference>
<dbReference type="InterPro" id="IPR012291">
    <property type="entry name" value="CBM2_carb-bd_dom_sf"/>
</dbReference>
<dbReference type="Gene3D" id="2.60.40.290">
    <property type="match status" value="1"/>
</dbReference>
<feature type="signal peptide" evidence="11">
    <location>
        <begin position="1"/>
        <end position="28"/>
    </location>
</feature>
<dbReference type="EC" id="3.2.1.8" evidence="10"/>
<dbReference type="PROSITE" id="PS51173">
    <property type="entry name" value="CBM2"/>
    <property type="match status" value="1"/>
</dbReference>
<dbReference type="AlphaFoldDB" id="A0A7Z0EVB2"/>
<dbReference type="Pfam" id="PF00331">
    <property type="entry name" value="Glyco_hydro_10"/>
    <property type="match status" value="1"/>
</dbReference>
<keyword evidence="8 10" id="KW-0624">Polysaccharide degradation</keyword>
<dbReference type="InterPro" id="IPR018366">
    <property type="entry name" value="CBM2_CS"/>
</dbReference>
<evidence type="ECO:0000256" key="8">
    <source>
        <dbReference type="ARBA" id="ARBA00023326"/>
    </source>
</evidence>
<dbReference type="SMART" id="SM00633">
    <property type="entry name" value="Glyco_10"/>
    <property type="match status" value="1"/>
</dbReference>
<evidence type="ECO:0000256" key="11">
    <source>
        <dbReference type="SAM" id="SignalP"/>
    </source>
</evidence>
<dbReference type="Gene3D" id="3.20.20.80">
    <property type="entry name" value="Glycosidases"/>
    <property type="match status" value="1"/>
</dbReference>
<feature type="chain" id="PRO_5031190679" description="Beta-xylanase" evidence="11">
    <location>
        <begin position="29"/>
        <end position="478"/>
    </location>
</feature>
<dbReference type="InterPro" id="IPR001919">
    <property type="entry name" value="CBD2"/>
</dbReference>
<dbReference type="EMBL" id="JACCFS010000001">
    <property type="protein sequence ID" value="NYJ37963.1"/>
    <property type="molecule type" value="Genomic_DNA"/>
</dbReference>
<dbReference type="SMART" id="SM00637">
    <property type="entry name" value="CBD_II"/>
    <property type="match status" value="1"/>
</dbReference>
<evidence type="ECO:0000313" key="14">
    <source>
        <dbReference type="EMBL" id="NYJ37963.1"/>
    </source>
</evidence>
<dbReference type="InterPro" id="IPR008965">
    <property type="entry name" value="CBM2/CBM3_carb-bd_dom_sf"/>
</dbReference>
<proteinExistence type="inferred from homology"/>
<dbReference type="GO" id="GO:0031176">
    <property type="term" value="F:endo-1,4-beta-xylanase activity"/>
    <property type="evidence" value="ECO:0007669"/>
    <property type="project" value="UniProtKB-EC"/>
</dbReference>
<dbReference type="InterPro" id="IPR044846">
    <property type="entry name" value="GH10"/>
</dbReference>
<evidence type="ECO:0000256" key="3">
    <source>
        <dbReference type="ARBA" id="ARBA00022651"/>
    </source>
</evidence>
<dbReference type="PROSITE" id="PS51318">
    <property type="entry name" value="TAT"/>
    <property type="match status" value="1"/>
</dbReference>
<keyword evidence="3 14" id="KW-0858">Xylan degradation</keyword>
<dbReference type="PROSITE" id="PS00561">
    <property type="entry name" value="CBM2_A"/>
    <property type="match status" value="1"/>
</dbReference>
<dbReference type="InterPro" id="IPR017853">
    <property type="entry name" value="GH"/>
</dbReference>
<evidence type="ECO:0000256" key="10">
    <source>
        <dbReference type="RuleBase" id="RU361174"/>
    </source>
</evidence>
<dbReference type="GO" id="GO:0045493">
    <property type="term" value="P:xylan catabolic process"/>
    <property type="evidence" value="ECO:0007669"/>
    <property type="project" value="UniProtKB-KW"/>
</dbReference>
<dbReference type="PANTHER" id="PTHR31490:SF88">
    <property type="entry name" value="BETA-XYLANASE"/>
    <property type="match status" value="1"/>
</dbReference>
<keyword evidence="7 10" id="KW-0326">Glycosidase</keyword>
<dbReference type="PROSITE" id="PS00591">
    <property type="entry name" value="GH10_1"/>
    <property type="match status" value="1"/>
</dbReference>
<dbReference type="PANTHER" id="PTHR31490">
    <property type="entry name" value="GLYCOSYL HYDROLASE"/>
    <property type="match status" value="1"/>
</dbReference>
<organism evidence="14 15">
    <name type="scientific">Nocardiopsis aegyptia</name>
    <dbReference type="NCBI Taxonomy" id="220378"/>
    <lineage>
        <taxon>Bacteria</taxon>
        <taxon>Bacillati</taxon>
        <taxon>Actinomycetota</taxon>
        <taxon>Actinomycetes</taxon>
        <taxon>Streptosporangiales</taxon>
        <taxon>Nocardiopsidaceae</taxon>
        <taxon>Nocardiopsis</taxon>
    </lineage>
</organism>
<evidence type="ECO:0000256" key="6">
    <source>
        <dbReference type="ARBA" id="ARBA00023277"/>
    </source>
</evidence>
<evidence type="ECO:0000256" key="4">
    <source>
        <dbReference type="ARBA" id="ARBA00022729"/>
    </source>
</evidence>
<gene>
    <name evidence="14" type="ORF">HNR10_005844</name>
</gene>
<keyword evidence="5 10" id="KW-0378">Hydrolase</keyword>
<dbReference type="PROSITE" id="PS51760">
    <property type="entry name" value="GH10_2"/>
    <property type="match status" value="1"/>
</dbReference>
<dbReference type="InterPro" id="IPR001000">
    <property type="entry name" value="GH10_dom"/>
</dbReference>
<evidence type="ECO:0000256" key="7">
    <source>
        <dbReference type="ARBA" id="ARBA00023295"/>
    </source>
</evidence>
<evidence type="ECO:0000256" key="9">
    <source>
        <dbReference type="PROSITE-ProRule" id="PRU10061"/>
    </source>
</evidence>
<evidence type="ECO:0000256" key="2">
    <source>
        <dbReference type="ARBA" id="ARBA00007495"/>
    </source>
</evidence>
<sequence>MPGRTRTRARALAAVALGCALAAGPAAAAHAAPAEPAAEPAAQQSGLREPADRLGLRMGTAVSAHLLDQQVYSDTAATEFNTITHENSLKWESVQPQRGQYSFANADRVMEFAQANDQQVHGHTLVWHSQLPSWVEDGGFSAPELTDITTEHIETTMGRYAGEIATWDVVNEPFNEDGTFRDSVFHRTLGEDYVAQALTTADAVDPDARLFVNDYNIEGINAKSDGMYALARSLLDQGVPLDGIGIQGHLIAGQVPGDIRQNIERFTDLGLEVVITELDIRMDLPVTQAKLDQQAADYARVMDACLAVPGCSGVSVWGVTDAHSWVPDVFEGQGAALPIDEAYEPKPAYWAVSEALGGDTGPGTGDPGEPGEQDCLVTYTVSSHWGQGAVVDVTVRNDGSSPVPDWSLTWTQPAGERITGAWSAQVAQNGSEVTATPAAWNGTIEPGGSVSFGMQITHTGQAGSPEAFALEGQACRTG</sequence>
<evidence type="ECO:0000256" key="1">
    <source>
        <dbReference type="ARBA" id="ARBA00000681"/>
    </source>
</evidence>
<feature type="domain" description="GH10" evidence="13">
    <location>
        <begin position="41"/>
        <end position="355"/>
    </location>
</feature>
<keyword evidence="4 11" id="KW-0732">Signal</keyword>
<dbReference type="Pfam" id="PF00553">
    <property type="entry name" value="CBM_2"/>
    <property type="match status" value="1"/>
</dbReference>
<dbReference type="SUPFAM" id="SSF51445">
    <property type="entry name" value="(Trans)glycosidases"/>
    <property type="match status" value="1"/>
</dbReference>
<protein>
    <recommendedName>
        <fullName evidence="10">Beta-xylanase</fullName>
        <ecNumber evidence="10">3.2.1.8</ecNumber>
    </recommendedName>
</protein>
<reference evidence="14 15" key="1">
    <citation type="submission" date="2020-07" db="EMBL/GenBank/DDBJ databases">
        <title>Sequencing the genomes of 1000 actinobacteria strains.</title>
        <authorList>
            <person name="Klenk H.-P."/>
        </authorList>
    </citation>
    <scope>NUCLEOTIDE SEQUENCE [LARGE SCALE GENOMIC DNA]</scope>
    <source>
        <strain evidence="14 15">DSM 44442</strain>
    </source>
</reference>
<keyword evidence="15" id="KW-1185">Reference proteome</keyword>
<evidence type="ECO:0000313" key="15">
    <source>
        <dbReference type="Proteomes" id="UP000572051"/>
    </source>
</evidence>
<evidence type="ECO:0000256" key="5">
    <source>
        <dbReference type="ARBA" id="ARBA00022801"/>
    </source>
</evidence>
<feature type="active site" description="Nucleophile" evidence="9">
    <location>
        <position position="277"/>
    </location>
</feature>
<dbReference type="GO" id="GO:0030247">
    <property type="term" value="F:polysaccharide binding"/>
    <property type="evidence" value="ECO:0007669"/>
    <property type="project" value="UniProtKB-UniRule"/>
</dbReference>
<evidence type="ECO:0000259" key="12">
    <source>
        <dbReference type="PROSITE" id="PS51173"/>
    </source>
</evidence>
<dbReference type="InterPro" id="IPR006311">
    <property type="entry name" value="TAT_signal"/>
</dbReference>
<feature type="domain" description="CBM2" evidence="12">
    <location>
        <begin position="368"/>
        <end position="478"/>
    </location>
</feature>
<dbReference type="InterPro" id="IPR031158">
    <property type="entry name" value="GH10_AS"/>
</dbReference>
<keyword evidence="6 10" id="KW-0119">Carbohydrate metabolism</keyword>
<accession>A0A7Z0EVB2</accession>
<comment type="caution">
    <text evidence="14">The sequence shown here is derived from an EMBL/GenBank/DDBJ whole genome shotgun (WGS) entry which is preliminary data.</text>
</comment>
<name>A0A7Z0EVB2_9ACTN</name>
<evidence type="ECO:0000259" key="13">
    <source>
        <dbReference type="PROSITE" id="PS51760"/>
    </source>
</evidence>
<comment type="catalytic activity">
    <reaction evidence="1 10">
        <text>Endohydrolysis of (1-&gt;4)-beta-D-xylosidic linkages in xylans.</text>
        <dbReference type="EC" id="3.2.1.8"/>
    </reaction>
</comment>
<dbReference type="RefSeq" id="WP_179829113.1">
    <property type="nucleotide sequence ID" value="NZ_JACCFS010000001.1"/>
</dbReference>
<dbReference type="PRINTS" id="PR00134">
    <property type="entry name" value="GLHYDRLASE10"/>
</dbReference>